<dbReference type="InterPro" id="IPR044862">
    <property type="entry name" value="Pro_4_hyd_alph_FE2OG_OXY"/>
</dbReference>
<dbReference type="InterPro" id="IPR003582">
    <property type="entry name" value="ShKT_dom"/>
</dbReference>
<dbReference type="InterPro" id="IPR006620">
    <property type="entry name" value="Pro_4_hyd_alph"/>
</dbReference>
<dbReference type="PROSITE" id="PS51670">
    <property type="entry name" value="SHKT"/>
    <property type="match status" value="1"/>
</dbReference>
<evidence type="ECO:0000256" key="5">
    <source>
        <dbReference type="ARBA" id="ARBA00022692"/>
    </source>
</evidence>
<dbReference type="GO" id="GO:0005506">
    <property type="term" value="F:iron ion binding"/>
    <property type="evidence" value="ECO:0007669"/>
    <property type="project" value="InterPro"/>
</dbReference>
<dbReference type="PROSITE" id="PS51471">
    <property type="entry name" value="FE2OG_OXY"/>
    <property type="match status" value="1"/>
</dbReference>
<dbReference type="AlphaFoldDB" id="M8BIL8"/>
<comment type="catalytic activity">
    <reaction evidence="13">
        <text>L-prolyl-[collagen] + 2-oxoglutarate + O2 = trans-4-hydroxy-L-prolyl-[collagen] + succinate + CO2</text>
        <dbReference type="Rhea" id="RHEA:18945"/>
        <dbReference type="Rhea" id="RHEA-COMP:11676"/>
        <dbReference type="Rhea" id="RHEA-COMP:11680"/>
        <dbReference type="ChEBI" id="CHEBI:15379"/>
        <dbReference type="ChEBI" id="CHEBI:16526"/>
        <dbReference type="ChEBI" id="CHEBI:16810"/>
        <dbReference type="ChEBI" id="CHEBI:30031"/>
        <dbReference type="ChEBI" id="CHEBI:50342"/>
        <dbReference type="ChEBI" id="CHEBI:61965"/>
        <dbReference type="EC" id="1.14.11.2"/>
    </reaction>
</comment>
<keyword evidence="12" id="KW-0472">Membrane</keyword>
<dbReference type="SMART" id="SM00254">
    <property type="entry name" value="ShKT"/>
    <property type="match status" value="1"/>
</dbReference>
<keyword evidence="8" id="KW-0735">Signal-anchor</keyword>
<dbReference type="PANTHER" id="PTHR10869:SF219">
    <property type="entry name" value="OS03G0166100 PROTEIN"/>
    <property type="match status" value="1"/>
</dbReference>
<dbReference type="InterPro" id="IPR005123">
    <property type="entry name" value="Oxoglu/Fe-dep_dioxygenase_dom"/>
</dbReference>
<evidence type="ECO:0000256" key="9">
    <source>
        <dbReference type="ARBA" id="ARBA00022989"/>
    </source>
</evidence>
<organism evidence="14">
    <name type="scientific">Aegilops tauschii</name>
    <name type="common">Tausch's goatgrass</name>
    <name type="synonym">Aegilops squarrosa</name>
    <dbReference type="NCBI Taxonomy" id="37682"/>
    <lineage>
        <taxon>Eukaryota</taxon>
        <taxon>Viridiplantae</taxon>
        <taxon>Streptophyta</taxon>
        <taxon>Embryophyta</taxon>
        <taxon>Tracheophyta</taxon>
        <taxon>Spermatophyta</taxon>
        <taxon>Magnoliopsida</taxon>
        <taxon>Liliopsida</taxon>
        <taxon>Poales</taxon>
        <taxon>Poaceae</taxon>
        <taxon>BOP clade</taxon>
        <taxon>Pooideae</taxon>
        <taxon>Triticodae</taxon>
        <taxon>Triticeae</taxon>
        <taxon>Triticinae</taxon>
        <taxon>Aegilops</taxon>
    </lineage>
</organism>
<evidence type="ECO:0000256" key="8">
    <source>
        <dbReference type="ARBA" id="ARBA00022968"/>
    </source>
</evidence>
<dbReference type="GO" id="GO:0004656">
    <property type="term" value="F:procollagen-proline 4-dioxygenase activity"/>
    <property type="evidence" value="ECO:0007669"/>
    <property type="project" value="UniProtKB-EC"/>
</dbReference>
<dbReference type="ExpressionAtlas" id="M8BIL8">
    <property type="expression patterns" value="baseline"/>
</dbReference>
<evidence type="ECO:0000256" key="11">
    <source>
        <dbReference type="ARBA" id="ARBA00023004"/>
    </source>
</evidence>
<dbReference type="PANTHER" id="PTHR10869">
    <property type="entry name" value="PROLYL 4-HYDROXYLASE ALPHA SUBUNIT"/>
    <property type="match status" value="1"/>
</dbReference>
<keyword evidence="9" id="KW-1133">Transmembrane helix</keyword>
<protein>
    <recommendedName>
        <fullName evidence="4">procollagen-proline 4-dioxygenase</fullName>
        <ecNumber evidence="4">1.14.11.2</ecNumber>
    </recommendedName>
</protein>
<evidence type="ECO:0000313" key="14">
    <source>
        <dbReference type="EnsemblPlants" id="EMT21603"/>
    </source>
</evidence>
<evidence type="ECO:0000256" key="2">
    <source>
        <dbReference type="ARBA" id="ARBA00004648"/>
    </source>
</evidence>
<keyword evidence="7" id="KW-0223">Dioxygenase</keyword>
<dbReference type="GO" id="GO:0031418">
    <property type="term" value="F:L-ascorbic acid binding"/>
    <property type="evidence" value="ECO:0007669"/>
    <property type="project" value="InterPro"/>
</dbReference>
<evidence type="ECO:0000256" key="13">
    <source>
        <dbReference type="ARBA" id="ARBA00049169"/>
    </source>
</evidence>
<evidence type="ECO:0000256" key="7">
    <source>
        <dbReference type="ARBA" id="ARBA00022964"/>
    </source>
</evidence>
<evidence type="ECO:0000256" key="4">
    <source>
        <dbReference type="ARBA" id="ARBA00012269"/>
    </source>
</evidence>
<evidence type="ECO:0000256" key="1">
    <source>
        <dbReference type="ARBA" id="ARBA00001961"/>
    </source>
</evidence>
<comment type="cofactor">
    <cofactor evidence="1">
        <name>L-ascorbate</name>
        <dbReference type="ChEBI" id="CHEBI:38290"/>
    </cofactor>
</comment>
<comment type="subcellular location">
    <subcellularLocation>
        <location evidence="2">Endoplasmic reticulum membrane</location>
        <topology evidence="2">Single-pass type II membrane protein</topology>
    </subcellularLocation>
</comment>
<reference evidence="14" key="1">
    <citation type="submission" date="2015-06" db="UniProtKB">
        <authorList>
            <consortium name="EnsemblPlants"/>
        </authorList>
    </citation>
    <scope>IDENTIFICATION</scope>
</reference>
<name>M8BIL8_AEGTA</name>
<keyword evidence="6" id="KW-0479">Metal-binding</keyword>
<evidence type="ECO:0000256" key="12">
    <source>
        <dbReference type="ARBA" id="ARBA00023136"/>
    </source>
</evidence>
<evidence type="ECO:0000256" key="6">
    <source>
        <dbReference type="ARBA" id="ARBA00022723"/>
    </source>
</evidence>
<dbReference type="EC" id="1.14.11.2" evidence="4"/>
<dbReference type="Gene3D" id="2.60.120.620">
    <property type="entry name" value="q2cbj1_9rhob like domain"/>
    <property type="match status" value="1"/>
</dbReference>
<dbReference type="GO" id="GO:0005789">
    <property type="term" value="C:endoplasmic reticulum membrane"/>
    <property type="evidence" value="ECO:0007669"/>
    <property type="project" value="UniProtKB-SubCell"/>
</dbReference>
<keyword evidence="11" id="KW-0408">Iron</keyword>
<proteinExistence type="inferred from homology"/>
<accession>M8BIL8</accession>
<dbReference type="EnsemblPlants" id="EMT21603">
    <property type="protein sequence ID" value="EMT21603"/>
    <property type="gene ID" value="F775_19142"/>
</dbReference>
<keyword evidence="10" id="KW-0560">Oxidoreductase</keyword>
<keyword evidence="5" id="KW-0812">Transmembrane</keyword>
<sequence length="332" mass="36523">MAPLLPRPLLAALLLASTASSSFVTASRDDGGGRFDPTRAVHVSWRPRAFLYKGFLSEAECDHLVALAEEGGLQKSMVVDRLTGKSVMSQVRTSSGTFLPKKQDRVVATIEERIAAWTMLPQENGESIQVLRYESGQKYEPHVDFIRHTAKGYHSRGGHRVATVLMYLSDVKMGGETVFPNSDVLIADLFPSCMHISFFPTYDLEINLFGHRPRRCSLKTTHGQSVHDVVKPVKGDAVLFFSLHPNGTTDPDSLHGSCPVIEGEKWSATKWIHVRSFDSRPRVPATGCGDENDLCPRWAANGECARNPRYMVGTAGNPGFCRKSCNACTSSL</sequence>
<evidence type="ECO:0000256" key="3">
    <source>
        <dbReference type="ARBA" id="ARBA00006511"/>
    </source>
</evidence>
<evidence type="ECO:0000256" key="10">
    <source>
        <dbReference type="ARBA" id="ARBA00023002"/>
    </source>
</evidence>
<comment type="similarity">
    <text evidence="3">Belongs to the P4HA family.</text>
</comment>
<dbReference type="InterPro" id="IPR045054">
    <property type="entry name" value="P4HA-like"/>
</dbReference>
<dbReference type="SMART" id="SM00702">
    <property type="entry name" value="P4Hc"/>
    <property type="match status" value="1"/>
</dbReference>
<dbReference type="Pfam" id="PF13640">
    <property type="entry name" value="2OG-FeII_Oxy_3"/>
    <property type="match status" value="1"/>
</dbReference>